<dbReference type="EMBL" id="LXQA010119420">
    <property type="protein sequence ID" value="MCI20345.1"/>
    <property type="molecule type" value="Genomic_DNA"/>
</dbReference>
<dbReference type="Proteomes" id="UP000265520">
    <property type="component" value="Unassembled WGS sequence"/>
</dbReference>
<reference evidence="1 2" key="1">
    <citation type="journal article" date="2018" name="Front. Plant Sci.">
        <title>Red Clover (Trifolium pratense) and Zigzag Clover (T. medium) - A Picture of Genomic Similarities and Differences.</title>
        <authorList>
            <person name="Dluhosova J."/>
            <person name="Istvanek J."/>
            <person name="Nedelnik J."/>
            <person name="Repkova J."/>
        </authorList>
    </citation>
    <scope>NUCLEOTIDE SEQUENCE [LARGE SCALE GENOMIC DNA]</scope>
    <source>
        <strain evidence="2">cv. 10/8</strain>
        <tissue evidence="1">Leaf</tissue>
    </source>
</reference>
<keyword evidence="1" id="KW-0378">Hydrolase</keyword>
<evidence type="ECO:0000313" key="1">
    <source>
        <dbReference type="EMBL" id="MCI20345.1"/>
    </source>
</evidence>
<dbReference type="InterPro" id="IPR027417">
    <property type="entry name" value="P-loop_NTPase"/>
</dbReference>
<keyword evidence="1" id="KW-0547">Nucleotide-binding</keyword>
<dbReference type="AlphaFoldDB" id="A0A392QAQ5"/>
<keyword evidence="2" id="KW-1185">Reference proteome</keyword>
<feature type="non-terminal residue" evidence="1">
    <location>
        <position position="73"/>
    </location>
</feature>
<sequence>MNVGITRAKSAVLVVGSASTLRRSEQWNKLVESAEERNCLFKVSKPYTSFLSDENLASMLAKTAEPPQATEHA</sequence>
<dbReference type="GO" id="GO:0004386">
    <property type="term" value="F:helicase activity"/>
    <property type="evidence" value="ECO:0007669"/>
    <property type="project" value="UniProtKB-KW"/>
</dbReference>
<comment type="caution">
    <text evidence="1">The sequence shown here is derived from an EMBL/GenBank/DDBJ whole genome shotgun (WGS) entry which is preliminary data.</text>
</comment>
<dbReference type="Gene3D" id="3.40.50.300">
    <property type="entry name" value="P-loop containing nucleotide triphosphate hydrolases"/>
    <property type="match status" value="1"/>
</dbReference>
<proteinExistence type="predicted"/>
<name>A0A392QAQ5_9FABA</name>
<keyword evidence="1" id="KW-0347">Helicase</keyword>
<protein>
    <submittedName>
        <fullName evidence="1">Putative helicase MAGATAMA 3-like</fullName>
    </submittedName>
</protein>
<organism evidence="1 2">
    <name type="scientific">Trifolium medium</name>
    <dbReference type="NCBI Taxonomy" id="97028"/>
    <lineage>
        <taxon>Eukaryota</taxon>
        <taxon>Viridiplantae</taxon>
        <taxon>Streptophyta</taxon>
        <taxon>Embryophyta</taxon>
        <taxon>Tracheophyta</taxon>
        <taxon>Spermatophyta</taxon>
        <taxon>Magnoliopsida</taxon>
        <taxon>eudicotyledons</taxon>
        <taxon>Gunneridae</taxon>
        <taxon>Pentapetalae</taxon>
        <taxon>rosids</taxon>
        <taxon>fabids</taxon>
        <taxon>Fabales</taxon>
        <taxon>Fabaceae</taxon>
        <taxon>Papilionoideae</taxon>
        <taxon>50 kb inversion clade</taxon>
        <taxon>NPAAA clade</taxon>
        <taxon>Hologalegina</taxon>
        <taxon>IRL clade</taxon>
        <taxon>Trifolieae</taxon>
        <taxon>Trifolium</taxon>
    </lineage>
</organism>
<accession>A0A392QAQ5</accession>
<keyword evidence="1" id="KW-0067">ATP-binding</keyword>
<evidence type="ECO:0000313" key="2">
    <source>
        <dbReference type="Proteomes" id="UP000265520"/>
    </source>
</evidence>